<evidence type="ECO:0000256" key="1">
    <source>
        <dbReference type="ARBA" id="ARBA00009437"/>
    </source>
</evidence>
<dbReference type="InterPro" id="IPR000847">
    <property type="entry name" value="LysR_HTH_N"/>
</dbReference>
<organism evidence="6 7">
    <name type="scientific">Flagellimonas iocasae</name>
    <dbReference type="NCBI Taxonomy" id="2055905"/>
    <lineage>
        <taxon>Bacteria</taxon>
        <taxon>Pseudomonadati</taxon>
        <taxon>Bacteroidota</taxon>
        <taxon>Flavobacteriia</taxon>
        <taxon>Flavobacteriales</taxon>
        <taxon>Flavobacteriaceae</taxon>
        <taxon>Flagellimonas</taxon>
    </lineage>
</organism>
<keyword evidence="3" id="KW-0238">DNA-binding</keyword>
<dbReference type="Gene3D" id="3.40.190.290">
    <property type="match status" value="1"/>
</dbReference>
<name>A0ABW4Y1S4_9FLAO</name>
<reference evidence="7" key="1">
    <citation type="journal article" date="2019" name="Int. J. Syst. Evol. Microbiol.">
        <title>The Global Catalogue of Microorganisms (GCM) 10K type strain sequencing project: providing services to taxonomists for standard genome sequencing and annotation.</title>
        <authorList>
            <consortium name="The Broad Institute Genomics Platform"/>
            <consortium name="The Broad Institute Genome Sequencing Center for Infectious Disease"/>
            <person name="Wu L."/>
            <person name="Ma J."/>
        </authorList>
    </citation>
    <scope>NUCLEOTIDE SEQUENCE [LARGE SCALE GENOMIC DNA]</scope>
    <source>
        <strain evidence="7">JCM 3389</strain>
    </source>
</reference>
<comment type="similarity">
    <text evidence="1">Belongs to the LysR transcriptional regulatory family.</text>
</comment>
<evidence type="ECO:0000256" key="3">
    <source>
        <dbReference type="ARBA" id="ARBA00023125"/>
    </source>
</evidence>
<dbReference type="Proteomes" id="UP001597342">
    <property type="component" value="Unassembled WGS sequence"/>
</dbReference>
<dbReference type="Gene3D" id="1.10.10.10">
    <property type="entry name" value="Winged helix-like DNA-binding domain superfamily/Winged helix DNA-binding domain"/>
    <property type="match status" value="1"/>
</dbReference>
<dbReference type="InterPro" id="IPR005119">
    <property type="entry name" value="LysR_subst-bd"/>
</dbReference>
<keyword evidence="2" id="KW-0805">Transcription regulation</keyword>
<dbReference type="EMBL" id="JBHUHU010000003">
    <property type="protein sequence ID" value="MFD2100508.1"/>
    <property type="molecule type" value="Genomic_DNA"/>
</dbReference>
<evidence type="ECO:0000313" key="6">
    <source>
        <dbReference type="EMBL" id="MFD2100508.1"/>
    </source>
</evidence>
<comment type="caution">
    <text evidence="6">The sequence shown here is derived from an EMBL/GenBank/DDBJ whole genome shotgun (WGS) entry which is preliminary data.</text>
</comment>
<dbReference type="InterPro" id="IPR036388">
    <property type="entry name" value="WH-like_DNA-bd_sf"/>
</dbReference>
<feature type="domain" description="HTH lysR-type" evidence="5">
    <location>
        <begin position="1"/>
        <end position="60"/>
    </location>
</feature>
<dbReference type="RefSeq" id="WP_379831214.1">
    <property type="nucleotide sequence ID" value="NZ_JBHUHU010000003.1"/>
</dbReference>
<accession>A0ABW4Y1S4</accession>
<dbReference type="Pfam" id="PF00126">
    <property type="entry name" value="HTH_1"/>
    <property type="match status" value="1"/>
</dbReference>
<dbReference type="SUPFAM" id="SSF53850">
    <property type="entry name" value="Periplasmic binding protein-like II"/>
    <property type="match status" value="1"/>
</dbReference>
<dbReference type="Pfam" id="PF03466">
    <property type="entry name" value="LysR_substrate"/>
    <property type="match status" value="1"/>
</dbReference>
<dbReference type="SUPFAM" id="SSF46785">
    <property type="entry name" value="Winged helix' DNA-binding domain"/>
    <property type="match status" value="1"/>
</dbReference>
<evidence type="ECO:0000256" key="2">
    <source>
        <dbReference type="ARBA" id="ARBA00023015"/>
    </source>
</evidence>
<protein>
    <submittedName>
        <fullName evidence="6">LysR family transcriptional regulator</fullName>
    </submittedName>
</protein>
<dbReference type="PROSITE" id="PS50931">
    <property type="entry name" value="HTH_LYSR"/>
    <property type="match status" value="1"/>
</dbReference>
<dbReference type="InterPro" id="IPR036390">
    <property type="entry name" value="WH_DNA-bd_sf"/>
</dbReference>
<gene>
    <name evidence="6" type="ORF">ACFSJE_12025</name>
</gene>
<dbReference type="PANTHER" id="PTHR30126:SF5">
    <property type="entry name" value="HTH-TYPE TRANSCRIPTIONAL ACTIVATOR CMPR"/>
    <property type="match status" value="1"/>
</dbReference>
<evidence type="ECO:0000313" key="7">
    <source>
        <dbReference type="Proteomes" id="UP001597342"/>
    </source>
</evidence>
<sequence>MYYTLHQLQIFLKISELQSITKASEELHLTQPAVSIQLKNFQEQFPIPLTEVVGRQLFITDFGKEIAQAAERIINQIEEINYKTMAYQGNLSGRLKLSVVSTGKYVMPYFLSDFITENKGVDLIMDVTNKLKVIRSLELNEVDFALVSVLPEKLNVNKVELMPNKLFYVSNYDRQLPKTVSKKYLFEKIPLIYREPGSATRNAMEAFIQKNNFSVNKTIELTSNEAVKQAVISGLGCSIMPLIGNKNALKNKELKIIPTKELPITTTWNLIWLKSKNLSPVAVAFLDFLKERKEGIIKKKFGWIDDFLNI</sequence>
<keyword evidence="4" id="KW-0804">Transcription</keyword>
<dbReference type="PANTHER" id="PTHR30126">
    <property type="entry name" value="HTH-TYPE TRANSCRIPTIONAL REGULATOR"/>
    <property type="match status" value="1"/>
</dbReference>
<evidence type="ECO:0000256" key="4">
    <source>
        <dbReference type="ARBA" id="ARBA00023163"/>
    </source>
</evidence>
<evidence type="ECO:0000259" key="5">
    <source>
        <dbReference type="PROSITE" id="PS50931"/>
    </source>
</evidence>
<proteinExistence type="inferred from homology"/>
<keyword evidence="7" id="KW-1185">Reference proteome</keyword>